<keyword evidence="6" id="KW-1185">Reference proteome</keyword>
<evidence type="ECO:0000313" key="5">
    <source>
        <dbReference type="EMBL" id="CCW34977.1"/>
    </source>
</evidence>
<dbReference type="EMBL" id="HF951689">
    <property type="protein sequence ID" value="CCW34977.1"/>
    <property type="molecule type" value="Genomic_DNA"/>
</dbReference>
<dbReference type="PATRIC" id="fig|1303518.3.peg.1180"/>
<dbReference type="SUPFAM" id="SSF52540">
    <property type="entry name" value="P-loop containing nucleoside triphosphate hydrolases"/>
    <property type="match status" value="1"/>
</dbReference>
<dbReference type="GO" id="GO:0005886">
    <property type="term" value="C:plasma membrane"/>
    <property type="evidence" value="ECO:0007669"/>
    <property type="project" value="TreeGrafter"/>
</dbReference>
<dbReference type="GO" id="GO:0006270">
    <property type="term" value="P:DNA replication initiation"/>
    <property type="evidence" value="ECO:0007669"/>
    <property type="project" value="TreeGrafter"/>
</dbReference>
<evidence type="ECO:0000256" key="1">
    <source>
        <dbReference type="RuleBase" id="RU004227"/>
    </source>
</evidence>
<dbReference type="InParanoid" id="S0EXF1"/>
<dbReference type="eggNOG" id="COG0593">
    <property type="taxonomic scope" value="Bacteria"/>
</dbReference>
<evidence type="ECO:0000313" key="6">
    <source>
        <dbReference type="Proteomes" id="UP000014227"/>
    </source>
</evidence>
<protein>
    <submittedName>
        <fullName evidence="5">ATPase involved in DNA replication initiation</fullName>
    </submittedName>
</protein>
<dbReference type="InterPro" id="IPR020591">
    <property type="entry name" value="Chromosome_initiator_DnaA-like"/>
</dbReference>
<dbReference type="GO" id="GO:0003688">
    <property type="term" value="F:DNA replication origin binding"/>
    <property type="evidence" value="ECO:0007669"/>
    <property type="project" value="TreeGrafter"/>
</dbReference>
<dbReference type="PRINTS" id="PR00051">
    <property type="entry name" value="DNAA"/>
</dbReference>
<dbReference type="Pfam" id="PF11638">
    <property type="entry name" value="DnaA_N"/>
    <property type="match status" value="1"/>
</dbReference>
<reference evidence="6" key="1">
    <citation type="submission" date="2013-03" db="EMBL/GenBank/DDBJ databases">
        <title>Genome sequence of Chthonomonas calidirosea, the first sequenced genome from the Armatimonadetes phylum (formally candidate division OP10).</title>
        <authorList>
            <person name="Lee K.C.Y."/>
            <person name="Morgan X.C."/>
            <person name="Dunfield P.F."/>
            <person name="Tamas I."/>
            <person name="Houghton K.M."/>
            <person name="Vyssotski M."/>
            <person name="Ryan J.L.J."/>
            <person name="Lagutin K."/>
            <person name="McDonald I.R."/>
            <person name="Stott M.B."/>
        </authorList>
    </citation>
    <scope>NUCLEOTIDE SEQUENCE [LARGE SCALE GENOMIC DNA]</scope>
    <source>
        <strain evidence="6">DSM 23976 / ICMP 18418 / T49</strain>
    </source>
</reference>
<sequence>MSGELEFGEEDRTQTLLQVWDLCLALLSTKVSPVTFNSFLSDTRPLSYTGNVVTLGVANPFAREWLESRAANAIRSALEFHLNTSGLQVKIVVMPRETSIPGAASGRKDASDAKRVLQPKLPLDEGEDAGATEAASTMSVKPSTTPPRVTPKSSGSRSGSKGAVPALPGLPLNERFTFETFVVGRSNRLAFAGAMNVAERPGAVYNPLFLYGGSGLGKTHLLHAIAHAIKRTNPKMRVAYVSGEYFAQHYINALKEHATDEFRRQYREIDVWLVDDTFSLLLVRSIPKRSSFTLLTCCIRVGGK</sequence>
<dbReference type="HOGENOM" id="CLU_914305_0_0_0"/>
<proteinExistence type="inferred from homology"/>
<dbReference type="CDD" id="cd00009">
    <property type="entry name" value="AAA"/>
    <property type="match status" value="1"/>
</dbReference>
<accession>S0EXF1</accession>
<dbReference type="Gene3D" id="3.40.50.300">
    <property type="entry name" value="P-loop containing nucleotide triphosphate hydrolases"/>
    <property type="match status" value="1"/>
</dbReference>
<feature type="region of interest" description="Disordered" evidence="2">
    <location>
        <begin position="101"/>
        <end position="166"/>
    </location>
</feature>
<dbReference type="Gene3D" id="3.30.300.180">
    <property type="match status" value="1"/>
</dbReference>
<dbReference type="PANTHER" id="PTHR30050:SF2">
    <property type="entry name" value="CHROMOSOMAL REPLICATION INITIATOR PROTEIN DNAA"/>
    <property type="match status" value="1"/>
</dbReference>
<dbReference type="RefSeq" id="WP_016482522.1">
    <property type="nucleotide sequence ID" value="NC_021487.1"/>
</dbReference>
<gene>
    <name evidence="5" type="ORF">CCALI_01158</name>
</gene>
<evidence type="ECO:0000256" key="2">
    <source>
        <dbReference type="SAM" id="MobiDB-lite"/>
    </source>
</evidence>
<name>S0EXF1_CHTCT</name>
<dbReference type="STRING" id="454171.CP488_00001"/>
<dbReference type="Pfam" id="PF00308">
    <property type="entry name" value="Bac_DnaA"/>
    <property type="match status" value="1"/>
</dbReference>
<dbReference type="Proteomes" id="UP000014227">
    <property type="component" value="Chromosome I"/>
</dbReference>
<comment type="similarity">
    <text evidence="1">Belongs to the DnaA family.</text>
</comment>
<feature type="compositionally biased region" description="Basic and acidic residues" evidence="2">
    <location>
        <begin position="106"/>
        <end position="115"/>
    </location>
</feature>
<dbReference type="InterPro" id="IPR024633">
    <property type="entry name" value="DnaA_N_dom"/>
</dbReference>
<organism evidence="5 6">
    <name type="scientific">Chthonomonas calidirosea (strain DSM 23976 / ICMP 18418 / T49)</name>
    <dbReference type="NCBI Taxonomy" id="1303518"/>
    <lineage>
        <taxon>Bacteria</taxon>
        <taxon>Bacillati</taxon>
        <taxon>Armatimonadota</taxon>
        <taxon>Chthonomonadia</taxon>
        <taxon>Chthonomonadales</taxon>
        <taxon>Chthonomonadaceae</taxon>
        <taxon>Chthonomonas</taxon>
    </lineage>
</organism>
<dbReference type="AlphaFoldDB" id="S0EXF1"/>
<dbReference type="InterPro" id="IPR027417">
    <property type="entry name" value="P-loop_NTPase"/>
</dbReference>
<evidence type="ECO:0000259" key="4">
    <source>
        <dbReference type="Pfam" id="PF11638"/>
    </source>
</evidence>
<feature type="compositionally biased region" description="Low complexity" evidence="2">
    <location>
        <begin position="152"/>
        <end position="162"/>
    </location>
</feature>
<keyword evidence="1" id="KW-0235">DNA replication</keyword>
<dbReference type="KEGG" id="ccz:CCALI_01158"/>
<dbReference type="InterPro" id="IPR013317">
    <property type="entry name" value="DnaA_dom"/>
</dbReference>
<evidence type="ECO:0000259" key="3">
    <source>
        <dbReference type="Pfam" id="PF00308"/>
    </source>
</evidence>
<feature type="domain" description="DnaA N-terminal" evidence="4">
    <location>
        <begin position="19"/>
        <end position="78"/>
    </location>
</feature>
<dbReference type="InterPro" id="IPR038454">
    <property type="entry name" value="DnaA_N_sf"/>
</dbReference>
<dbReference type="PANTHER" id="PTHR30050">
    <property type="entry name" value="CHROMOSOMAL REPLICATION INITIATOR PROTEIN DNAA"/>
    <property type="match status" value="1"/>
</dbReference>
<feature type="domain" description="Chromosomal replication initiator protein DnaA ATPAse" evidence="3">
    <location>
        <begin position="172"/>
        <end position="279"/>
    </location>
</feature>